<evidence type="ECO:0000256" key="1">
    <source>
        <dbReference type="SAM" id="MobiDB-lite"/>
    </source>
</evidence>
<protein>
    <submittedName>
        <fullName evidence="2">Uncharacterized protein</fullName>
    </submittedName>
</protein>
<accession>A0A1C5AF92</accession>
<dbReference type="STRING" id="121616.GA0070216_116104"/>
<feature type="region of interest" description="Disordered" evidence="1">
    <location>
        <begin position="166"/>
        <end position="209"/>
    </location>
</feature>
<evidence type="ECO:0000313" key="2">
    <source>
        <dbReference type="EMBL" id="SCF43741.1"/>
    </source>
</evidence>
<dbReference type="Proteomes" id="UP000198797">
    <property type="component" value="Unassembled WGS sequence"/>
</dbReference>
<name>A0A1C5AF92_9ACTN</name>
<evidence type="ECO:0000313" key="3">
    <source>
        <dbReference type="Proteomes" id="UP000198797"/>
    </source>
</evidence>
<dbReference type="AlphaFoldDB" id="A0A1C5AF92"/>
<reference evidence="3" key="1">
    <citation type="submission" date="2016-06" db="EMBL/GenBank/DDBJ databases">
        <authorList>
            <person name="Varghese N."/>
            <person name="Submissions Spin"/>
        </authorList>
    </citation>
    <scope>NUCLEOTIDE SEQUENCE [LARGE SCALE GENOMIC DNA]</scope>
    <source>
        <strain evidence="3">DSM 44100</strain>
    </source>
</reference>
<dbReference type="EMBL" id="FMCU01000016">
    <property type="protein sequence ID" value="SCF43741.1"/>
    <property type="molecule type" value="Genomic_DNA"/>
</dbReference>
<proteinExistence type="predicted"/>
<sequence>MPRWSGCRVRWSGVGPSPVGRYPAPVDGGAGGGAGGERVAASLTGWLARLEFTDLGTDEVTARIIDAVLAWAAEQGWRSYRRAASVLPLPPPMTDRHSVLDVACARRDGPPVVIEVDHTDRRRTWEKLTAEAAAGRVVLWVRWGPGRFAVPPAPIHLVTCEVSRHAGPAGAGRRHSRASGPARPAPVHSARDVDPVVEPLPLPPVEPGS</sequence>
<gene>
    <name evidence="2" type="ORF">GA0070216_116104</name>
</gene>
<feature type="compositionally biased region" description="Pro residues" evidence="1">
    <location>
        <begin position="198"/>
        <end position="209"/>
    </location>
</feature>
<keyword evidence="3" id="KW-1185">Reference proteome</keyword>
<organism evidence="2 3">
    <name type="scientific">Micromonospora matsumotoense</name>
    <dbReference type="NCBI Taxonomy" id="121616"/>
    <lineage>
        <taxon>Bacteria</taxon>
        <taxon>Bacillati</taxon>
        <taxon>Actinomycetota</taxon>
        <taxon>Actinomycetes</taxon>
        <taxon>Micromonosporales</taxon>
        <taxon>Micromonosporaceae</taxon>
        <taxon>Micromonospora</taxon>
    </lineage>
</organism>